<accession>A0A8J2U1U5</accession>
<keyword evidence="4 6" id="KW-0520">NAD</keyword>
<dbReference type="SUPFAM" id="SSF52218">
    <property type="entry name" value="Flavoproteins"/>
    <property type="match status" value="1"/>
</dbReference>
<name>A0A8J2U1U5_9GAMM</name>
<comment type="subunit">
    <text evidence="6">Homodimer.</text>
</comment>
<dbReference type="AlphaFoldDB" id="A0A8J2U1U5"/>
<dbReference type="RefSeq" id="WP_087504196.1">
    <property type="nucleotide sequence ID" value="NZ_BMDX01000001.1"/>
</dbReference>
<dbReference type="Pfam" id="PF02525">
    <property type="entry name" value="Flavodoxin_2"/>
    <property type="match status" value="1"/>
</dbReference>
<dbReference type="HAMAP" id="MF_01216">
    <property type="entry name" value="Azoreductase_type1"/>
    <property type="match status" value="1"/>
</dbReference>
<evidence type="ECO:0000256" key="6">
    <source>
        <dbReference type="HAMAP-Rule" id="MF_01216"/>
    </source>
</evidence>
<dbReference type="GO" id="GO:0009055">
    <property type="term" value="F:electron transfer activity"/>
    <property type="evidence" value="ECO:0007669"/>
    <property type="project" value="UniProtKB-UniRule"/>
</dbReference>
<feature type="binding site" evidence="6">
    <location>
        <begin position="140"/>
        <end position="143"/>
    </location>
    <ligand>
        <name>FMN</name>
        <dbReference type="ChEBI" id="CHEBI:58210"/>
    </ligand>
</feature>
<dbReference type="PANTHER" id="PTHR43741:SF2">
    <property type="entry name" value="FMN-DEPENDENT NADH:QUINONE OXIDOREDUCTASE"/>
    <property type="match status" value="1"/>
</dbReference>
<reference evidence="9" key="1">
    <citation type="journal article" date="2019" name="Int. J. Syst. Evol. Microbiol.">
        <title>The Global Catalogue of Microorganisms (GCM) 10K type strain sequencing project: providing services to taxonomists for standard genome sequencing and annotation.</title>
        <authorList>
            <consortium name="The Broad Institute Genomics Platform"/>
            <consortium name="The Broad Institute Genome Sequencing Center for Infectious Disease"/>
            <person name="Wu L."/>
            <person name="Ma J."/>
        </authorList>
    </citation>
    <scope>NUCLEOTIDE SEQUENCE [LARGE SCALE GENOMIC DNA]</scope>
    <source>
        <strain evidence="9">CGMCC 1.10130</strain>
    </source>
</reference>
<evidence type="ECO:0000256" key="5">
    <source>
        <dbReference type="ARBA" id="ARBA00048542"/>
    </source>
</evidence>
<dbReference type="GO" id="GO:0016655">
    <property type="term" value="F:oxidoreductase activity, acting on NAD(P)H, quinone or similar compound as acceptor"/>
    <property type="evidence" value="ECO:0007669"/>
    <property type="project" value="InterPro"/>
</dbReference>
<dbReference type="PANTHER" id="PTHR43741">
    <property type="entry name" value="FMN-DEPENDENT NADH-AZOREDUCTASE 1"/>
    <property type="match status" value="1"/>
</dbReference>
<evidence type="ECO:0000256" key="3">
    <source>
        <dbReference type="ARBA" id="ARBA00023002"/>
    </source>
</evidence>
<feature type="binding site" evidence="6">
    <location>
        <position position="10"/>
    </location>
    <ligand>
        <name>FMN</name>
        <dbReference type="ChEBI" id="CHEBI:58210"/>
    </ligand>
</feature>
<dbReference type="InterPro" id="IPR050104">
    <property type="entry name" value="FMN-dep_NADH:Q_OxRdtase_AzoR1"/>
</dbReference>
<evidence type="ECO:0000256" key="1">
    <source>
        <dbReference type="ARBA" id="ARBA00022630"/>
    </source>
</evidence>
<dbReference type="OrthoDB" id="9787136at2"/>
<dbReference type="EC" id="1.6.5.-" evidence="6"/>
<comment type="caution">
    <text evidence="6">Lacks conserved residue(s) required for the propagation of feature annotation.</text>
</comment>
<evidence type="ECO:0000256" key="2">
    <source>
        <dbReference type="ARBA" id="ARBA00022643"/>
    </source>
</evidence>
<comment type="catalytic activity">
    <reaction evidence="5">
        <text>N,N-dimethyl-1,4-phenylenediamine + anthranilate + 2 NAD(+) = 2-(4-dimethylaminophenyl)diazenylbenzoate + 2 NADH + 2 H(+)</text>
        <dbReference type="Rhea" id="RHEA:55872"/>
        <dbReference type="ChEBI" id="CHEBI:15378"/>
        <dbReference type="ChEBI" id="CHEBI:15783"/>
        <dbReference type="ChEBI" id="CHEBI:16567"/>
        <dbReference type="ChEBI" id="CHEBI:57540"/>
        <dbReference type="ChEBI" id="CHEBI:57945"/>
        <dbReference type="ChEBI" id="CHEBI:71579"/>
        <dbReference type="EC" id="1.7.1.17"/>
    </reaction>
    <physiologicalReaction direction="right-to-left" evidence="5">
        <dbReference type="Rhea" id="RHEA:55874"/>
    </physiologicalReaction>
</comment>
<keyword evidence="1 6" id="KW-0285">Flavoprotein</keyword>
<evidence type="ECO:0000313" key="8">
    <source>
        <dbReference type="EMBL" id="GGA64154.1"/>
    </source>
</evidence>
<proteinExistence type="inferred from homology"/>
<comment type="caution">
    <text evidence="8">The sequence shown here is derived from an EMBL/GenBank/DDBJ whole genome shotgun (WGS) entry which is preliminary data.</text>
</comment>
<gene>
    <name evidence="6 8" type="primary">azoR</name>
    <name evidence="8" type="ORF">GCM10011369_01930</name>
</gene>
<feature type="domain" description="Flavodoxin-like fold" evidence="7">
    <location>
        <begin position="3"/>
        <end position="197"/>
    </location>
</feature>
<dbReference type="GO" id="GO:0016652">
    <property type="term" value="F:oxidoreductase activity, acting on NAD(P)H as acceptor"/>
    <property type="evidence" value="ECO:0007669"/>
    <property type="project" value="UniProtKB-UniRule"/>
</dbReference>
<evidence type="ECO:0000313" key="9">
    <source>
        <dbReference type="Proteomes" id="UP000619743"/>
    </source>
</evidence>
<dbReference type="InterPro" id="IPR003680">
    <property type="entry name" value="Flavodoxin_fold"/>
</dbReference>
<dbReference type="Gene3D" id="3.40.50.360">
    <property type="match status" value="1"/>
</dbReference>
<comment type="catalytic activity">
    <reaction evidence="6">
        <text>2 a quinone + NADH + H(+) = 2 a 1,4-benzosemiquinone + NAD(+)</text>
        <dbReference type="Rhea" id="RHEA:65952"/>
        <dbReference type="ChEBI" id="CHEBI:15378"/>
        <dbReference type="ChEBI" id="CHEBI:57540"/>
        <dbReference type="ChEBI" id="CHEBI:57945"/>
        <dbReference type="ChEBI" id="CHEBI:132124"/>
        <dbReference type="ChEBI" id="CHEBI:134225"/>
    </reaction>
</comment>
<comment type="cofactor">
    <cofactor evidence="6">
        <name>FMN</name>
        <dbReference type="ChEBI" id="CHEBI:58210"/>
    </cofactor>
    <text evidence="6">Binds 1 FMN per subunit.</text>
</comment>
<comment type="similarity">
    <text evidence="6">Belongs to the azoreductase type 1 family.</text>
</comment>
<comment type="function">
    <text evidence="6">Also exhibits azoreductase activity. Catalyzes the reductive cleavage of the azo bond in aromatic azo compounds to the corresponding amines.</text>
</comment>
<dbReference type="Proteomes" id="UP000619743">
    <property type="component" value="Unassembled WGS sequence"/>
</dbReference>
<dbReference type="EC" id="1.7.1.17" evidence="6"/>
<organism evidence="8 9">
    <name type="scientific">Neiella marina</name>
    <dbReference type="NCBI Taxonomy" id="508461"/>
    <lineage>
        <taxon>Bacteria</taxon>
        <taxon>Pseudomonadati</taxon>
        <taxon>Pseudomonadota</taxon>
        <taxon>Gammaproteobacteria</taxon>
        <taxon>Alteromonadales</taxon>
        <taxon>Echinimonadaceae</taxon>
        <taxon>Neiella</taxon>
    </lineage>
</organism>
<comment type="function">
    <text evidence="6">Quinone reductase that provides resistance to thiol-specific stress caused by electrophilic quinones.</text>
</comment>
<sequence>MNNVLRIDSSVFAEAGVSSQLANQMQQKLLSTYPAINVVERSFAAAPIRHVDGAHITALMTPEADRNEQQHEAVAYSDQLIAEVRDADAIILTAPMYNFQVPSMLKAWFDHLARAGDTFKYTENGPVGLLTDKPVYVITTRGGVHRDQPTDTIESFVKTMLSFIGLNQVTMIFAEGLNMGDDSRSNAISSAEQQIAALAVG</sequence>
<dbReference type="EMBL" id="BMDX01000001">
    <property type="protein sequence ID" value="GGA64154.1"/>
    <property type="molecule type" value="Genomic_DNA"/>
</dbReference>
<keyword evidence="3 6" id="KW-0560">Oxidoreductase</keyword>
<dbReference type="GO" id="GO:0010181">
    <property type="term" value="F:FMN binding"/>
    <property type="evidence" value="ECO:0007669"/>
    <property type="project" value="UniProtKB-UniRule"/>
</dbReference>
<evidence type="ECO:0000256" key="4">
    <source>
        <dbReference type="ARBA" id="ARBA00023027"/>
    </source>
</evidence>
<evidence type="ECO:0000259" key="7">
    <source>
        <dbReference type="Pfam" id="PF02525"/>
    </source>
</evidence>
<dbReference type="InterPro" id="IPR023048">
    <property type="entry name" value="NADH:quinone_OxRdtase_FMN_depd"/>
</dbReference>
<dbReference type="InterPro" id="IPR029039">
    <property type="entry name" value="Flavoprotein-like_sf"/>
</dbReference>
<keyword evidence="2 6" id="KW-0288">FMN</keyword>
<keyword evidence="9" id="KW-1185">Reference proteome</keyword>
<protein>
    <recommendedName>
        <fullName evidence="6">FMN dependent NADH:quinone oxidoreductase</fullName>
        <ecNumber evidence="6">1.6.5.-</ecNumber>
    </recommendedName>
    <alternativeName>
        <fullName evidence="6">Azo-dye reductase</fullName>
    </alternativeName>
    <alternativeName>
        <fullName evidence="6">FMN-dependent NADH-azo compound oxidoreductase</fullName>
    </alternativeName>
    <alternativeName>
        <fullName evidence="6">FMN-dependent NADH-azoreductase</fullName>
        <ecNumber evidence="6">1.7.1.17</ecNumber>
    </alternativeName>
</protein>
<feature type="binding site" evidence="6">
    <location>
        <begin position="96"/>
        <end position="99"/>
    </location>
    <ligand>
        <name>FMN</name>
        <dbReference type="ChEBI" id="CHEBI:58210"/>
    </ligand>
</feature>